<evidence type="ECO:0000256" key="6">
    <source>
        <dbReference type="ARBA" id="ARBA00023170"/>
    </source>
</evidence>
<evidence type="ECO:0000256" key="5">
    <source>
        <dbReference type="ARBA" id="ARBA00023136"/>
    </source>
</evidence>
<feature type="transmembrane region" description="Helical" evidence="8">
    <location>
        <begin position="526"/>
        <end position="547"/>
    </location>
</feature>
<sequence>MSQFSPADYEHQRIRETKSRAASHCKVALILSAPYVDPDVRTLVQRDGRFGISILCRLDNVVIEFVTLETYKNNLDSLSESALKIIFFAANETLVLKQSCSFNYFKLEVDSEPGDMFDMATMVVTKTSGYQFLSCYREEYITFKFYITPFKPMLWVSLIISLISIVVITSIYKHYGELRTVSFAPWLFILATIFEESGHIPTKLEINSFFRLILGAWCLVSVILTNCYNGIMISELNAPLSAFRPTIFDHLICEKLEVRDVSKLSTSLVNFVVSLGSLSDLNYPLIITQPETSSRNGLTHIEWYLRVLYVLHIHNVKGKYNYWTQYIQDRGRTYASTTKCFHFLSLLPEYTARQSGFPEFMEYLFDHARDTLVFQRNTKLITNRTLQMLSLSNPRHIHYPKTFNYSDNDQSYLKVQIGIEDKLVDCGKAILITKSDTMNAELLFLNRHYSSKKFYKGKEILRPEYFGWKFHYFGTSKVPAYFQGLIQNGIYERLREEAVRRKYLHRAPRKKFEAEKLAPAVELNGAIITLFILFGGTVLVGYIVFIIEFFHSLCQNNYCLLWIHVNTCSK</sequence>
<evidence type="ECO:0000256" key="3">
    <source>
        <dbReference type="ARBA" id="ARBA00022692"/>
    </source>
</evidence>
<evidence type="ECO:0000256" key="7">
    <source>
        <dbReference type="ARBA" id="ARBA00023180"/>
    </source>
</evidence>
<keyword evidence="7" id="KW-0325">Glycoprotein</keyword>
<keyword evidence="4 8" id="KW-1133">Transmembrane helix</keyword>
<keyword evidence="5 8" id="KW-0472">Membrane</keyword>
<name>A0A226D1F3_FOLCA</name>
<evidence type="ECO:0000313" key="9">
    <source>
        <dbReference type="EMBL" id="OXA39049.1"/>
    </source>
</evidence>
<evidence type="ECO:0000256" key="8">
    <source>
        <dbReference type="SAM" id="Phobius"/>
    </source>
</evidence>
<comment type="subcellular location">
    <subcellularLocation>
        <location evidence="1">Cell membrane</location>
        <topology evidence="1">Multi-pass membrane protein</topology>
    </subcellularLocation>
</comment>
<reference evidence="9 10" key="1">
    <citation type="submission" date="2015-12" db="EMBL/GenBank/DDBJ databases">
        <title>The genome of Folsomia candida.</title>
        <authorList>
            <person name="Faddeeva A."/>
            <person name="Derks M.F."/>
            <person name="Anvar Y."/>
            <person name="Smit S."/>
            <person name="Van Straalen N."/>
            <person name="Roelofs D."/>
        </authorList>
    </citation>
    <scope>NUCLEOTIDE SEQUENCE [LARGE SCALE GENOMIC DNA]</scope>
    <source>
        <strain evidence="9 10">VU population</strain>
        <tissue evidence="9">Whole body</tissue>
    </source>
</reference>
<organism evidence="9 10">
    <name type="scientific">Folsomia candida</name>
    <name type="common">Springtail</name>
    <dbReference type="NCBI Taxonomy" id="158441"/>
    <lineage>
        <taxon>Eukaryota</taxon>
        <taxon>Metazoa</taxon>
        <taxon>Ecdysozoa</taxon>
        <taxon>Arthropoda</taxon>
        <taxon>Hexapoda</taxon>
        <taxon>Collembola</taxon>
        <taxon>Entomobryomorpha</taxon>
        <taxon>Isotomoidea</taxon>
        <taxon>Isotomidae</taxon>
        <taxon>Proisotominae</taxon>
        <taxon>Folsomia</taxon>
    </lineage>
</organism>
<proteinExistence type="predicted"/>
<comment type="caution">
    <text evidence="9">The sequence shown here is derived from an EMBL/GenBank/DDBJ whole genome shotgun (WGS) entry which is preliminary data.</text>
</comment>
<dbReference type="Gene3D" id="1.10.287.70">
    <property type="match status" value="1"/>
</dbReference>
<evidence type="ECO:0000313" key="10">
    <source>
        <dbReference type="Proteomes" id="UP000198287"/>
    </source>
</evidence>
<keyword evidence="2" id="KW-1003">Cell membrane</keyword>
<dbReference type="AlphaFoldDB" id="A0A226D1F3"/>
<gene>
    <name evidence="9" type="ORF">Fcan01_26172</name>
</gene>
<evidence type="ECO:0000256" key="2">
    <source>
        <dbReference type="ARBA" id="ARBA00022475"/>
    </source>
</evidence>
<keyword evidence="6" id="KW-0675">Receptor</keyword>
<evidence type="ECO:0000256" key="4">
    <source>
        <dbReference type="ARBA" id="ARBA00022989"/>
    </source>
</evidence>
<feature type="transmembrane region" description="Helical" evidence="8">
    <location>
        <begin position="153"/>
        <end position="172"/>
    </location>
</feature>
<dbReference type="InterPro" id="IPR052192">
    <property type="entry name" value="Insect_Ionotropic_Sensory_Rcpt"/>
</dbReference>
<keyword evidence="3 8" id="KW-0812">Transmembrane</keyword>
<evidence type="ECO:0000256" key="1">
    <source>
        <dbReference type="ARBA" id="ARBA00004651"/>
    </source>
</evidence>
<dbReference type="PANTHER" id="PTHR42643">
    <property type="entry name" value="IONOTROPIC RECEPTOR 20A-RELATED"/>
    <property type="match status" value="1"/>
</dbReference>
<dbReference type="GO" id="GO:0005886">
    <property type="term" value="C:plasma membrane"/>
    <property type="evidence" value="ECO:0007669"/>
    <property type="project" value="UniProtKB-SubCell"/>
</dbReference>
<accession>A0A226D1F3</accession>
<dbReference type="EMBL" id="LNIX01000041">
    <property type="protein sequence ID" value="OXA39049.1"/>
    <property type="molecule type" value="Genomic_DNA"/>
</dbReference>
<feature type="transmembrane region" description="Helical" evidence="8">
    <location>
        <begin position="209"/>
        <end position="231"/>
    </location>
</feature>
<protein>
    <submittedName>
        <fullName evidence="9">Uncharacterized protein</fullName>
    </submittedName>
</protein>
<keyword evidence="10" id="KW-1185">Reference proteome</keyword>
<dbReference type="PANTHER" id="PTHR42643:SF24">
    <property type="entry name" value="IONOTROPIC RECEPTOR 60A"/>
    <property type="match status" value="1"/>
</dbReference>
<dbReference type="Proteomes" id="UP000198287">
    <property type="component" value="Unassembled WGS sequence"/>
</dbReference>
<dbReference type="OrthoDB" id="8299140at2759"/>